<dbReference type="Pfam" id="PF17039">
    <property type="entry name" value="Glyco_tran_10_N"/>
    <property type="match status" value="1"/>
</dbReference>
<dbReference type="SUPFAM" id="SSF53756">
    <property type="entry name" value="UDP-Glycosyltransferase/glycogen phosphorylase"/>
    <property type="match status" value="1"/>
</dbReference>
<dbReference type="PANTHER" id="PTHR48438">
    <property type="entry name" value="ALPHA-(1,3)-FUCOSYLTRANSFERASE C-RELATED"/>
    <property type="match status" value="1"/>
</dbReference>
<feature type="domain" description="Fucosyltransferase C-terminal" evidence="13">
    <location>
        <begin position="232"/>
        <end position="416"/>
    </location>
</feature>
<comment type="subcellular location">
    <subcellularLocation>
        <location evidence="1 12">Golgi apparatus</location>
        <location evidence="1 12">Golgi stack membrane</location>
        <topology evidence="1 12">Single-pass type II membrane protein</topology>
    </subcellularLocation>
</comment>
<keyword evidence="5 12" id="KW-0808">Transferase</keyword>
<accession>A0AAV1JGZ7</accession>
<evidence type="ECO:0000256" key="8">
    <source>
        <dbReference type="ARBA" id="ARBA00022989"/>
    </source>
</evidence>
<dbReference type="InterPro" id="IPR055270">
    <property type="entry name" value="Glyco_tran_10_C"/>
</dbReference>
<keyword evidence="16" id="KW-1185">Reference proteome</keyword>
<evidence type="ECO:0000259" key="14">
    <source>
        <dbReference type="Pfam" id="PF17039"/>
    </source>
</evidence>
<keyword evidence="8 12" id="KW-1133">Transmembrane helix</keyword>
<dbReference type="Gene3D" id="3.40.50.11660">
    <property type="entry name" value="Glycosyl transferase family 10, C-terminal domain"/>
    <property type="match status" value="1"/>
</dbReference>
<comment type="similarity">
    <text evidence="3 12">Belongs to the glycosyltransferase 10 family.</text>
</comment>
<evidence type="ECO:0000256" key="9">
    <source>
        <dbReference type="ARBA" id="ARBA00023034"/>
    </source>
</evidence>
<evidence type="ECO:0000313" key="16">
    <source>
        <dbReference type="Proteomes" id="UP001497472"/>
    </source>
</evidence>
<evidence type="ECO:0000256" key="5">
    <source>
        <dbReference type="ARBA" id="ARBA00022679"/>
    </source>
</evidence>
<evidence type="ECO:0000259" key="13">
    <source>
        <dbReference type="Pfam" id="PF00852"/>
    </source>
</evidence>
<keyword evidence="9 12" id="KW-0333">Golgi apparatus</keyword>
<keyword evidence="7" id="KW-0735">Signal-anchor</keyword>
<dbReference type="InterPro" id="IPR038577">
    <property type="entry name" value="GT10-like_C_sf"/>
</dbReference>
<evidence type="ECO:0000256" key="12">
    <source>
        <dbReference type="RuleBase" id="RU003832"/>
    </source>
</evidence>
<feature type="transmembrane region" description="Helical" evidence="12">
    <location>
        <begin position="7"/>
        <end position="25"/>
    </location>
</feature>
<organism evidence="15 16">
    <name type="scientific">Leptosia nina</name>
    <dbReference type="NCBI Taxonomy" id="320188"/>
    <lineage>
        <taxon>Eukaryota</taxon>
        <taxon>Metazoa</taxon>
        <taxon>Ecdysozoa</taxon>
        <taxon>Arthropoda</taxon>
        <taxon>Hexapoda</taxon>
        <taxon>Insecta</taxon>
        <taxon>Pterygota</taxon>
        <taxon>Neoptera</taxon>
        <taxon>Endopterygota</taxon>
        <taxon>Lepidoptera</taxon>
        <taxon>Glossata</taxon>
        <taxon>Ditrysia</taxon>
        <taxon>Papilionoidea</taxon>
        <taxon>Pieridae</taxon>
        <taxon>Pierinae</taxon>
        <taxon>Leptosia</taxon>
    </lineage>
</organism>
<name>A0AAV1JGZ7_9NEOP</name>
<proteinExistence type="inferred from homology"/>
<dbReference type="EMBL" id="CAVLEF010000009">
    <property type="protein sequence ID" value="CAK1547325.1"/>
    <property type="molecule type" value="Genomic_DNA"/>
</dbReference>
<evidence type="ECO:0000313" key="15">
    <source>
        <dbReference type="EMBL" id="CAK1547325.1"/>
    </source>
</evidence>
<dbReference type="AlphaFoldDB" id="A0AAV1JGZ7"/>
<keyword evidence="10 12" id="KW-0472">Membrane</keyword>
<feature type="domain" description="Fucosyltransferase N-terminal" evidence="14">
    <location>
        <begin position="80"/>
        <end position="195"/>
    </location>
</feature>
<dbReference type="EC" id="2.4.1.-" evidence="12"/>
<evidence type="ECO:0000256" key="3">
    <source>
        <dbReference type="ARBA" id="ARBA00008919"/>
    </source>
</evidence>
<evidence type="ECO:0000256" key="2">
    <source>
        <dbReference type="ARBA" id="ARBA00004922"/>
    </source>
</evidence>
<sequence length="423" mass="49843">MRRKNNFIKILMIGVVITTAGYFYFSLKDLKTIVYGVYNDRIQVNQKRLENVAEVKIIEDKIIEQNSVIEDERPSDEDRPKYILQWTSKSAVPFAYMGQGKEGFTSRNCEYTNCIVTNDRSLLGDYTKFDVIAFNGPEVVRMSEQSLPQKRSPHQKFVFATIESADNYPVCSDRFNNFFNWTWTYRLTSEAKWGYMAIRDENKKVIGPNLNMNWLDFDEMKPVSDEVKEKLRKKTKAVAWFVSNCSSRSRRKDFANRLAAELTKYGLSIDIYGACGPLKCDRGKEEECNEMLERDYYFYLAFENSFCEDYVTEKALWPLIYLTVPIVYGGANYSRFIPDSAYLNARELGEENLARIIKELIDNPDQYEQHFKWTNHYSYHTRGSSRETDDYCRFCSILYDEKLVKTKSVYENFREWWDPPSRC</sequence>
<dbReference type="InterPro" id="IPR031481">
    <property type="entry name" value="Glyco_tran_10_N"/>
</dbReference>
<keyword evidence="6 12" id="KW-0812">Transmembrane</keyword>
<comment type="caution">
    <text evidence="15">The sequence shown here is derived from an EMBL/GenBank/DDBJ whole genome shotgun (WGS) entry which is preliminary data.</text>
</comment>
<evidence type="ECO:0000256" key="11">
    <source>
        <dbReference type="ARBA" id="ARBA00023180"/>
    </source>
</evidence>
<keyword evidence="4 12" id="KW-0328">Glycosyltransferase</keyword>
<evidence type="ECO:0000256" key="10">
    <source>
        <dbReference type="ARBA" id="ARBA00023136"/>
    </source>
</evidence>
<evidence type="ECO:0000256" key="6">
    <source>
        <dbReference type="ARBA" id="ARBA00022692"/>
    </source>
</evidence>
<evidence type="ECO:0000256" key="4">
    <source>
        <dbReference type="ARBA" id="ARBA00022676"/>
    </source>
</evidence>
<gene>
    <name evidence="15" type="ORF">LNINA_LOCUS6805</name>
</gene>
<dbReference type="GO" id="GO:0032580">
    <property type="term" value="C:Golgi cisterna membrane"/>
    <property type="evidence" value="ECO:0007669"/>
    <property type="project" value="UniProtKB-SubCell"/>
</dbReference>
<dbReference type="Pfam" id="PF00852">
    <property type="entry name" value="Glyco_transf_10"/>
    <property type="match status" value="1"/>
</dbReference>
<dbReference type="PANTHER" id="PTHR48438:SF1">
    <property type="entry name" value="ALPHA-(1,3)-FUCOSYLTRANSFERASE C-RELATED"/>
    <property type="match status" value="1"/>
</dbReference>
<keyword evidence="11" id="KW-0325">Glycoprotein</keyword>
<protein>
    <recommendedName>
        <fullName evidence="12">Fucosyltransferase</fullName>
        <ecNumber evidence="12">2.4.1.-</ecNumber>
    </recommendedName>
</protein>
<dbReference type="InterPro" id="IPR001503">
    <property type="entry name" value="Glyco_trans_10"/>
</dbReference>
<evidence type="ECO:0000256" key="1">
    <source>
        <dbReference type="ARBA" id="ARBA00004447"/>
    </source>
</evidence>
<dbReference type="GO" id="GO:0008417">
    <property type="term" value="F:fucosyltransferase activity"/>
    <property type="evidence" value="ECO:0007669"/>
    <property type="project" value="InterPro"/>
</dbReference>
<comment type="pathway">
    <text evidence="2">Protein modification; protein glycosylation.</text>
</comment>
<dbReference type="Proteomes" id="UP001497472">
    <property type="component" value="Unassembled WGS sequence"/>
</dbReference>
<reference evidence="15 16" key="1">
    <citation type="submission" date="2023-11" db="EMBL/GenBank/DDBJ databases">
        <authorList>
            <person name="Okamura Y."/>
        </authorList>
    </citation>
    <scope>NUCLEOTIDE SEQUENCE [LARGE SCALE GENOMIC DNA]</scope>
</reference>
<evidence type="ECO:0000256" key="7">
    <source>
        <dbReference type="ARBA" id="ARBA00022968"/>
    </source>
</evidence>